<keyword evidence="7" id="KW-1185">Reference proteome</keyword>
<accession>A0A089PYZ9</accession>
<dbReference type="Proteomes" id="UP000029481">
    <property type="component" value="Chromosome"/>
</dbReference>
<comment type="similarity">
    <text evidence="1">Belongs to the peptidase S49 family.</text>
</comment>
<evidence type="ECO:0000259" key="5">
    <source>
        <dbReference type="Pfam" id="PF01343"/>
    </source>
</evidence>
<protein>
    <submittedName>
        <fullName evidence="6">Capsid assembly protein</fullName>
    </submittedName>
</protein>
<gene>
    <name evidence="6" type="ORF">JT31_01860</name>
</gene>
<evidence type="ECO:0000256" key="2">
    <source>
        <dbReference type="ARBA" id="ARBA00022670"/>
    </source>
</evidence>
<dbReference type="GO" id="GO:0008236">
    <property type="term" value="F:serine-type peptidase activity"/>
    <property type="evidence" value="ECO:0007669"/>
    <property type="project" value="UniProtKB-KW"/>
</dbReference>
<dbReference type="EMBL" id="CP009451">
    <property type="protein sequence ID" value="AIR03409.1"/>
    <property type="molecule type" value="Genomic_DNA"/>
</dbReference>
<feature type="domain" description="Peptidase S49" evidence="5">
    <location>
        <begin position="147"/>
        <end position="294"/>
    </location>
</feature>
<reference evidence="6 7" key="1">
    <citation type="submission" date="2014-09" db="EMBL/GenBank/DDBJ databases">
        <title>Cedecea neteri SSMD04 Genome Sequencing.</title>
        <authorList>
            <person name="Tan J.-Y."/>
        </authorList>
    </citation>
    <scope>NUCLEOTIDE SEQUENCE [LARGE SCALE GENOMIC DNA]</scope>
    <source>
        <strain evidence="6 7">SSMD04</strain>
    </source>
</reference>
<dbReference type="Gene3D" id="3.90.226.10">
    <property type="entry name" value="2-enoyl-CoA Hydratase, Chain A, domain 1"/>
    <property type="match status" value="1"/>
</dbReference>
<evidence type="ECO:0000313" key="7">
    <source>
        <dbReference type="Proteomes" id="UP000029481"/>
    </source>
</evidence>
<evidence type="ECO:0000313" key="6">
    <source>
        <dbReference type="EMBL" id="AIR03409.1"/>
    </source>
</evidence>
<sequence length="446" mass="46150">MPRNLSHIAGMAFNQPLLLEPAYARVFFCALGQEIGASRLVDAVSGTIISREAMGETMSLFGDGRESATARSYEVKDRIAVIPVSGTLVSKMAAVRPYSGMTGYNGIVSRVMQAIADPGVDGLLLDMDTPGGMVAGAFDAADLIARMRSEKPIWSLANDMSCSAGQLLSSACSHRLVTQTARTGSIGVLMAHSNYSGMLEQEGIDITLIFSGSHKVDGNPYNKLPEDVRVSFQEKIDGQRKRFAGKVATYTGMSVKAVLATEAAVYDGQEAVKAGLANEVVINADALGVMREHLDKQKNHVIIGEVMATTTTTTTATAGDAAATGTTAAAVTAGTSATTTTPAADVATASASSVAAAVQSENQRIMGILNCEEAKGREATARALAGTENMSVESAQSILATVPLSAQARTETGFDALLDDTPAAVSGATGAQASAAEDDGWDDIPV</sequence>
<keyword evidence="4" id="KW-0720">Serine protease</keyword>
<dbReference type="PANTHER" id="PTHR33209:SF1">
    <property type="entry name" value="PEPTIDASE S49 DOMAIN-CONTAINING PROTEIN"/>
    <property type="match status" value="1"/>
</dbReference>
<dbReference type="InterPro" id="IPR033855">
    <property type="entry name" value="Protein_C"/>
</dbReference>
<dbReference type="KEGG" id="cnt:JT31_01860"/>
<dbReference type="InterPro" id="IPR002142">
    <property type="entry name" value="Peptidase_S49"/>
</dbReference>
<dbReference type="CDD" id="cd07022">
    <property type="entry name" value="S49_Sppa_36K_type"/>
    <property type="match status" value="1"/>
</dbReference>
<dbReference type="GO" id="GO:0006508">
    <property type="term" value="P:proteolysis"/>
    <property type="evidence" value="ECO:0007669"/>
    <property type="project" value="UniProtKB-KW"/>
</dbReference>
<dbReference type="Gene3D" id="6.20.330.10">
    <property type="match status" value="1"/>
</dbReference>
<keyword evidence="3" id="KW-0378">Hydrolase</keyword>
<evidence type="ECO:0000256" key="1">
    <source>
        <dbReference type="ARBA" id="ARBA00008683"/>
    </source>
</evidence>
<dbReference type="PANTHER" id="PTHR33209">
    <property type="entry name" value="PROTEASE 4"/>
    <property type="match status" value="1"/>
</dbReference>
<dbReference type="SUPFAM" id="SSF52096">
    <property type="entry name" value="ClpP/crotonase"/>
    <property type="match status" value="1"/>
</dbReference>
<dbReference type="Pfam" id="PF01343">
    <property type="entry name" value="Peptidase_S49"/>
    <property type="match status" value="1"/>
</dbReference>
<evidence type="ECO:0000256" key="3">
    <source>
        <dbReference type="ARBA" id="ARBA00022801"/>
    </source>
</evidence>
<keyword evidence="2" id="KW-0645">Protease</keyword>
<name>A0A089PYZ9_9ENTR</name>
<dbReference type="AlphaFoldDB" id="A0A089PYZ9"/>
<evidence type="ECO:0000256" key="4">
    <source>
        <dbReference type="ARBA" id="ARBA00022825"/>
    </source>
</evidence>
<dbReference type="InterPro" id="IPR029045">
    <property type="entry name" value="ClpP/crotonase-like_dom_sf"/>
</dbReference>
<organism evidence="6 7">
    <name type="scientific">Cedecea neteri</name>
    <dbReference type="NCBI Taxonomy" id="158822"/>
    <lineage>
        <taxon>Bacteria</taxon>
        <taxon>Pseudomonadati</taxon>
        <taxon>Pseudomonadota</taxon>
        <taxon>Gammaproteobacteria</taxon>
        <taxon>Enterobacterales</taxon>
        <taxon>Enterobacteriaceae</taxon>
        <taxon>Cedecea</taxon>
    </lineage>
</organism>
<proteinExistence type="inferred from homology"/>